<keyword evidence="1" id="KW-0812">Transmembrane</keyword>
<dbReference type="EMBL" id="AJWJ01000038">
    <property type="protein sequence ID" value="KAF2077124.1"/>
    <property type="molecule type" value="Genomic_DNA"/>
</dbReference>
<feature type="transmembrane region" description="Helical" evidence="1">
    <location>
        <begin position="128"/>
        <end position="146"/>
    </location>
</feature>
<dbReference type="AlphaFoldDB" id="A0A8J4Q327"/>
<dbReference type="Proteomes" id="UP000695562">
    <property type="component" value="Unassembled WGS sequence"/>
</dbReference>
<sequence>MLLFTKKQLTNLLRYLGIGVKRVPRVIKELRRKGFHVVGLIIPLVLYVGINYTTFFTKEVALWIMSTITLVYFIWEMLRLNIPAVKEFCMRTYGGMMREKEKDRINGSFFYLLGSTLCIYAFNPTVTIASLLFLIIGDFSAALIGLSYGKTKIGNKSLEGTCAMFLSCLLISLVLFRDCNLGEQLAFWGSLAASLVELFNPSWIDDNLTIPCFSGLAIHFMAYRLGTEIVC</sequence>
<evidence type="ECO:0000313" key="3">
    <source>
        <dbReference type="Proteomes" id="UP000695562"/>
    </source>
</evidence>
<accession>A0A8J4Q327</accession>
<reference evidence="2" key="1">
    <citation type="submission" date="2020-01" db="EMBL/GenBank/DDBJ databases">
        <title>Development of genomics and gene disruption for Polysphondylium violaceum indicates a role for the polyketide synthase stlB in stalk morphogenesis.</title>
        <authorList>
            <person name="Narita B."/>
            <person name="Kawabe Y."/>
            <person name="Kin K."/>
            <person name="Saito T."/>
            <person name="Gibbs R."/>
            <person name="Kuspa A."/>
            <person name="Muzny D."/>
            <person name="Queller D."/>
            <person name="Richards S."/>
            <person name="Strassman J."/>
            <person name="Sucgang R."/>
            <person name="Worley K."/>
            <person name="Schaap P."/>
        </authorList>
    </citation>
    <scope>NUCLEOTIDE SEQUENCE</scope>
    <source>
        <strain evidence="2">QSvi11</strain>
    </source>
</reference>
<gene>
    <name evidence="2" type="ORF">CYY_001571</name>
</gene>
<keyword evidence="1" id="KW-1133">Transmembrane helix</keyword>
<keyword evidence="1" id="KW-0472">Membrane</keyword>
<dbReference type="OrthoDB" id="5673at2759"/>
<dbReference type="InterPro" id="IPR037997">
    <property type="entry name" value="Dgk1-like"/>
</dbReference>
<dbReference type="GO" id="GO:0004143">
    <property type="term" value="F:ATP-dependent diacylglycerol kinase activity"/>
    <property type="evidence" value="ECO:0007669"/>
    <property type="project" value="InterPro"/>
</dbReference>
<organism evidence="2 3">
    <name type="scientific">Polysphondylium violaceum</name>
    <dbReference type="NCBI Taxonomy" id="133409"/>
    <lineage>
        <taxon>Eukaryota</taxon>
        <taxon>Amoebozoa</taxon>
        <taxon>Evosea</taxon>
        <taxon>Eumycetozoa</taxon>
        <taxon>Dictyostelia</taxon>
        <taxon>Dictyosteliales</taxon>
        <taxon>Dictyosteliaceae</taxon>
        <taxon>Polysphondylium</taxon>
    </lineage>
</organism>
<dbReference type="PANTHER" id="PTHR31303:SF1">
    <property type="entry name" value="CTP-DEPENDENT DIACYLGLYCEROL KINASE 1"/>
    <property type="match status" value="1"/>
</dbReference>
<feature type="transmembrane region" description="Helical" evidence="1">
    <location>
        <begin position="35"/>
        <end position="54"/>
    </location>
</feature>
<proteinExistence type="predicted"/>
<evidence type="ECO:0008006" key="4">
    <source>
        <dbReference type="Google" id="ProtNLM"/>
    </source>
</evidence>
<keyword evidence="3" id="KW-1185">Reference proteome</keyword>
<name>A0A8J4Q327_9MYCE</name>
<protein>
    <recommendedName>
        <fullName evidence="4">Phosphatidate cytidylyltransferase</fullName>
    </recommendedName>
</protein>
<comment type="caution">
    <text evidence="2">The sequence shown here is derived from an EMBL/GenBank/DDBJ whole genome shotgun (WGS) entry which is preliminary data.</text>
</comment>
<evidence type="ECO:0000256" key="1">
    <source>
        <dbReference type="SAM" id="Phobius"/>
    </source>
</evidence>
<feature type="transmembrane region" description="Helical" evidence="1">
    <location>
        <begin position="60"/>
        <end position="78"/>
    </location>
</feature>
<evidence type="ECO:0000313" key="2">
    <source>
        <dbReference type="EMBL" id="KAF2077124.1"/>
    </source>
</evidence>
<feature type="transmembrane region" description="Helical" evidence="1">
    <location>
        <begin position="105"/>
        <end position="122"/>
    </location>
</feature>
<dbReference type="PANTHER" id="PTHR31303">
    <property type="entry name" value="CTP-DEPENDENT DIACYLGLYCEROL KINASE 1"/>
    <property type="match status" value="1"/>
</dbReference>